<reference evidence="1 2" key="1">
    <citation type="submission" date="2018-05" db="EMBL/GenBank/DDBJ databases">
        <title>Spiribacter halobius sp. nov., a moderately halophilic bacterium isolated from marine solar saltern.</title>
        <authorList>
            <person name="Zheng W.-S."/>
            <person name="Lu D.-C."/>
            <person name="Du Z.-J."/>
        </authorList>
    </citation>
    <scope>NUCLEOTIDE SEQUENCE [LARGE SCALE GENOMIC DNA]</scope>
    <source>
        <strain evidence="1 2">E85</strain>
    </source>
</reference>
<name>A0A2U2N0R6_9GAMM</name>
<dbReference type="RefSeq" id="WP_109678814.1">
    <property type="nucleotide sequence ID" value="NZ_CP086615.1"/>
</dbReference>
<protein>
    <submittedName>
        <fullName evidence="1">Uncharacterized protein</fullName>
    </submittedName>
</protein>
<keyword evidence="2" id="KW-1185">Reference proteome</keyword>
<dbReference type="AlphaFoldDB" id="A0A2U2N0R6"/>
<accession>A0A2U2N0R6</accession>
<dbReference type="EMBL" id="QFFI01000015">
    <property type="protein sequence ID" value="PWG62835.1"/>
    <property type="molecule type" value="Genomic_DNA"/>
</dbReference>
<dbReference type="Proteomes" id="UP000245474">
    <property type="component" value="Unassembled WGS sequence"/>
</dbReference>
<comment type="caution">
    <text evidence="1">The sequence shown here is derived from an EMBL/GenBank/DDBJ whole genome shotgun (WGS) entry which is preliminary data.</text>
</comment>
<organism evidence="1 2">
    <name type="scientific">Sediminicurvatus halobius</name>
    <dbReference type="NCBI Taxonomy" id="2182432"/>
    <lineage>
        <taxon>Bacteria</taxon>
        <taxon>Pseudomonadati</taxon>
        <taxon>Pseudomonadota</taxon>
        <taxon>Gammaproteobacteria</taxon>
        <taxon>Chromatiales</taxon>
        <taxon>Ectothiorhodospiraceae</taxon>
        <taxon>Sediminicurvatus</taxon>
    </lineage>
</organism>
<evidence type="ECO:0000313" key="2">
    <source>
        <dbReference type="Proteomes" id="UP000245474"/>
    </source>
</evidence>
<proteinExistence type="predicted"/>
<gene>
    <name evidence="1" type="ORF">DEM34_10740</name>
</gene>
<sequence>MSPQAARQALSERRRVWYLDDIGRLHRCRLRREPWKLADGTWVVLVTGLSGGVLLDRVTLRGAG</sequence>
<evidence type="ECO:0000313" key="1">
    <source>
        <dbReference type="EMBL" id="PWG62835.1"/>
    </source>
</evidence>